<sequence length="319" mass="36499">MKYTVFFILLFGSFLNLSKASVQQKNSTEALLQGMGHSVQTLPYELAFINLSQQFIIPLRYRHVIIDNQPIAQLIQMDNTRREIIQRGDQISYYESGLDSFSLRGDHIVDYLPPIIFADFSQIQKFYNFIDAGSTHVGDRPVYFVRITSKDNDRYNYNLLIDKKSYLPLLIELFDQEKMVVVEQFRVISSRVNDDIKQELNAIVDLKLPPMLVIPKAEKVAFNWKVSKLPEGFREISRNRSRLSKTELLESIMYSDGVFSFSVNVVNTDAKAADEPLYRQGRRTVYTVSNGRHSISVIGELPFATIKQIAGSVTFTGGN</sequence>
<feature type="domain" description="MucB/RseB C-terminal" evidence="6">
    <location>
        <begin position="220"/>
        <end position="313"/>
    </location>
</feature>
<dbReference type="PANTHER" id="PTHR38782:SF1">
    <property type="entry name" value="SIGMA-E FACTOR REGULATORY PROTEIN RSEB"/>
    <property type="match status" value="1"/>
</dbReference>
<feature type="domain" description="MucB/RseB N-terminal" evidence="5">
    <location>
        <begin position="28"/>
        <end position="199"/>
    </location>
</feature>
<dbReference type="PIRSF" id="PIRSF005427">
    <property type="entry name" value="RseB"/>
    <property type="match status" value="1"/>
</dbReference>
<comment type="similarity">
    <text evidence="2">Belongs to the RseB family.</text>
</comment>
<evidence type="ECO:0000259" key="5">
    <source>
        <dbReference type="Pfam" id="PF03888"/>
    </source>
</evidence>
<dbReference type="InterPro" id="IPR033436">
    <property type="entry name" value="MucB/RseB_C"/>
</dbReference>
<gene>
    <name evidence="7" type="ORF">Xsto_02906</name>
</gene>
<dbReference type="NCBIfam" id="NF006990">
    <property type="entry name" value="PRK09455.1"/>
    <property type="match status" value="1"/>
</dbReference>
<dbReference type="Proteomes" id="UP000222366">
    <property type="component" value="Unassembled WGS sequence"/>
</dbReference>
<dbReference type="InterPro" id="IPR005588">
    <property type="entry name" value="MucB_RseB"/>
</dbReference>
<keyword evidence="8" id="KW-1185">Reference proteome</keyword>
<dbReference type="Pfam" id="PF03888">
    <property type="entry name" value="MucB_RseB"/>
    <property type="match status" value="1"/>
</dbReference>
<dbReference type="EMBL" id="NJAJ01000028">
    <property type="protein sequence ID" value="PHM64504.1"/>
    <property type="molecule type" value="Genomic_DNA"/>
</dbReference>
<evidence type="ECO:0000313" key="7">
    <source>
        <dbReference type="EMBL" id="PHM64504.1"/>
    </source>
</evidence>
<dbReference type="CDD" id="cd16327">
    <property type="entry name" value="RseB"/>
    <property type="match status" value="1"/>
</dbReference>
<dbReference type="Gene3D" id="3.30.200.100">
    <property type="entry name" value="MucB/RseB, C-terminal domain"/>
    <property type="match status" value="1"/>
</dbReference>
<evidence type="ECO:0000313" key="8">
    <source>
        <dbReference type="Proteomes" id="UP000222366"/>
    </source>
</evidence>
<keyword evidence="3" id="KW-0732">Signal</keyword>
<dbReference type="GO" id="GO:0032885">
    <property type="term" value="P:regulation of polysaccharide biosynthetic process"/>
    <property type="evidence" value="ECO:0007669"/>
    <property type="project" value="TreeGrafter"/>
</dbReference>
<organism evidence="7 8">
    <name type="scientific">Xenorhabdus stockiae</name>
    <dbReference type="NCBI Taxonomy" id="351614"/>
    <lineage>
        <taxon>Bacteria</taxon>
        <taxon>Pseudomonadati</taxon>
        <taxon>Pseudomonadota</taxon>
        <taxon>Gammaproteobacteria</taxon>
        <taxon>Enterobacterales</taxon>
        <taxon>Morganellaceae</taxon>
        <taxon>Xenorhabdus</taxon>
    </lineage>
</organism>
<dbReference type="AlphaFoldDB" id="A0A2D0KM36"/>
<dbReference type="RefSeq" id="WP_099125464.1">
    <property type="nucleotide sequence ID" value="NZ_CAWNRH010000102.1"/>
</dbReference>
<comment type="caution">
    <text evidence="7">The sequence shown here is derived from an EMBL/GenBank/DDBJ whole genome shotgun (WGS) entry which is preliminary data.</text>
</comment>
<name>A0A2D0KM36_9GAMM</name>
<evidence type="ECO:0000256" key="1">
    <source>
        <dbReference type="ARBA" id="ARBA00004418"/>
    </source>
</evidence>
<comment type="subcellular location">
    <subcellularLocation>
        <location evidence="1">Periplasm</location>
    </subcellularLocation>
</comment>
<keyword evidence="4" id="KW-0574">Periplasm</keyword>
<evidence type="ECO:0000259" key="6">
    <source>
        <dbReference type="Pfam" id="PF17188"/>
    </source>
</evidence>
<evidence type="ECO:0000256" key="3">
    <source>
        <dbReference type="ARBA" id="ARBA00022729"/>
    </source>
</evidence>
<accession>A0A2D0KM36</accession>
<evidence type="ECO:0000256" key="4">
    <source>
        <dbReference type="ARBA" id="ARBA00022764"/>
    </source>
</evidence>
<evidence type="ECO:0000256" key="2">
    <source>
        <dbReference type="ARBA" id="ARBA00008150"/>
    </source>
</evidence>
<dbReference type="InterPro" id="IPR038484">
    <property type="entry name" value="MucB/RseB_C_sf"/>
</dbReference>
<dbReference type="GO" id="GO:0030288">
    <property type="term" value="C:outer membrane-bounded periplasmic space"/>
    <property type="evidence" value="ECO:0007669"/>
    <property type="project" value="TreeGrafter"/>
</dbReference>
<proteinExistence type="inferred from homology"/>
<dbReference type="PANTHER" id="PTHR38782">
    <property type="match status" value="1"/>
</dbReference>
<protein>
    <submittedName>
        <fullName evidence="7">Sigma E regulatory protein, MucB/RseB</fullName>
    </submittedName>
</protein>
<reference evidence="7 8" key="1">
    <citation type="journal article" date="2017" name="Nat. Microbiol.">
        <title>Natural product diversity associated with the nematode symbionts Photorhabdus and Xenorhabdus.</title>
        <authorList>
            <person name="Tobias N.J."/>
            <person name="Wolff H."/>
            <person name="Djahanschiri B."/>
            <person name="Grundmann F."/>
            <person name="Kronenwerth M."/>
            <person name="Shi Y.M."/>
            <person name="Simonyi S."/>
            <person name="Grun P."/>
            <person name="Shapiro-Ilan D."/>
            <person name="Pidot S.J."/>
            <person name="Stinear T.P."/>
            <person name="Ebersberger I."/>
            <person name="Bode H.B."/>
        </authorList>
    </citation>
    <scope>NUCLEOTIDE SEQUENCE [LARGE SCALE GENOMIC DNA]</scope>
    <source>
        <strain evidence="7 8">DSM 17904</strain>
    </source>
</reference>
<dbReference type="Pfam" id="PF17188">
    <property type="entry name" value="MucB_RseB_C"/>
    <property type="match status" value="1"/>
</dbReference>
<dbReference type="InterPro" id="IPR033434">
    <property type="entry name" value="MucB/RseB_N"/>
</dbReference>
<dbReference type="GO" id="GO:0045152">
    <property type="term" value="F:antisigma factor binding"/>
    <property type="evidence" value="ECO:0007669"/>
    <property type="project" value="TreeGrafter"/>
</dbReference>
<dbReference type="Gene3D" id="2.50.20.10">
    <property type="entry name" value="Lipoprotein localisation LolA/LolB/LppX"/>
    <property type="match status" value="1"/>
</dbReference>